<accession>A0A5P8WCT8</accession>
<gene>
    <name evidence="2" type="ORF">GXM_07885</name>
</gene>
<keyword evidence="1" id="KW-1133">Transmembrane helix</keyword>
<evidence type="ECO:0000256" key="1">
    <source>
        <dbReference type="SAM" id="Phobius"/>
    </source>
</evidence>
<keyword evidence="3" id="KW-1185">Reference proteome</keyword>
<sequence length="67" mass="7482">MSDLLSTIALFFRTKHKNGIGCLVFVNVISLLLPHLHPHNPNPHYPFAPNSPVRPILTGDCLLRIIT</sequence>
<feature type="transmembrane region" description="Helical" evidence="1">
    <location>
        <begin position="20"/>
        <end position="37"/>
    </location>
</feature>
<name>A0A5P8WCT8_9NOSO</name>
<protein>
    <submittedName>
        <fullName evidence="2">Uncharacterized protein</fullName>
    </submittedName>
</protein>
<dbReference type="AlphaFoldDB" id="A0A5P8WCT8"/>
<organism evidence="2 3">
    <name type="scientific">Nostoc sphaeroides CCNUC1</name>
    <dbReference type="NCBI Taxonomy" id="2653204"/>
    <lineage>
        <taxon>Bacteria</taxon>
        <taxon>Bacillati</taxon>
        <taxon>Cyanobacteriota</taxon>
        <taxon>Cyanophyceae</taxon>
        <taxon>Nostocales</taxon>
        <taxon>Nostocaceae</taxon>
        <taxon>Nostoc</taxon>
    </lineage>
</organism>
<proteinExistence type="predicted"/>
<evidence type="ECO:0000313" key="2">
    <source>
        <dbReference type="EMBL" id="QFS50391.1"/>
    </source>
</evidence>
<dbReference type="Proteomes" id="UP000326678">
    <property type="component" value="Chromosome Gxm2"/>
</dbReference>
<keyword evidence="1" id="KW-0812">Transmembrane</keyword>
<dbReference type="EMBL" id="CP045227">
    <property type="protein sequence ID" value="QFS50391.1"/>
    <property type="molecule type" value="Genomic_DNA"/>
</dbReference>
<dbReference type="KEGG" id="nsh:GXM_07885"/>
<reference evidence="2 3" key="1">
    <citation type="submission" date="2019-10" db="EMBL/GenBank/DDBJ databases">
        <title>Genomic and transcriptomic insights into the perfect genentic adaptation of a filamentous nitrogen-fixing cyanobacterium to rice fields.</title>
        <authorList>
            <person name="Chen Z."/>
        </authorList>
    </citation>
    <scope>NUCLEOTIDE SEQUENCE [LARGE SCALE GENOMIC DNA]</scope>
    <source>
        <strain evidence="2">CCNUC1</strain>
    </source>
</reference>
<keyword evidence="1" id="KW-0472">Membrane</keyword>
<evidence type="ECO:0000313" key="3">
    <source>
        <dbReference type="Proteomes" id="UP000326678"/>
    </source>
</evidence>